<accession>A0A327WV46</accession>
<evidence type="ECO:0000313" key="3">
    <source>
        <dbReference type="EMBL" id="RUO18460.1"/>
    </source>
</evidence>
<comment type="caution">
    <text evidence="2">The sequence shown here is derived from an EMBL/GenBank/DDBJ whole genome shotgun (WGS) entry which is preliminary data.</text>
</comment>
<evidence type="ECO:0000259" key="1">
    <source>
        <dbReference type="PROSITE" id="PS51462"/>
    </source>
</evidence>
<dbReference type="CDD" id="cd03424">
    <property type="entry name" value="NUDIX_ADPRase_Nudt5_UGPPase_Nudt14"/>
    <property type="match status" value="1"/>
</dbReference>
<gene>
    <name evidence="2" type="ORF">B0I24_12114</name>
    <name evidence="3" type="ORF">CWE07_13990</name>
</gene>
<feature type="domain" description="Nudix hydrolase" evidence="1">
    <location>
        <begin position="38"/>
        <end position="170"/>
    </location>
</feature>
<evidence type="ECO:0000313" key="2">
    <source>
        <dbReference type="EMBL" id="RAJ92970.1"/>
    </source>
</evidence>
<dbReference type="InterPro" id="IPR000086">
    <property type="entry name" value="NUDIX_hydrolase_dom"/>
</dbReference>
<dbReference type="GO" id="GO:0003824">
    <property type="term" value="F:catalytic activity"/>
    <property type="evidence" value="ECO:0007669"/>
    <property type="project" value="UniProtKB-ARBA"/>
</dbReference>
<dbReference type="Gene3D" id="3.90.79.10">
    <property type="entry name" value="Nucleoside Triphosphate Pyrophosphohydrolase"/>
    <property type="match status" value="1"/>
</dbReference>
<proteinExistence type="predicted"/>
<keyword evidence="5" id="KW-1185">Reference proteome</keyword>
<dbReference type="PROSITE" id="PS51462">
    <property type="entry name" value="NUDIX"/>
    <property type="match status" value="1"/>
</dbReference>
<dbReference type="InterPro" id="IPR015797">
    <property type="entry name" value="NUDIX_hydrolase-like_dom_sf"/>
</dbReference>
<organism evidence="2 4">
    <name type="scientific">Aliidiomarina maris</name>
    <dbReference type="NCBI Taxonomy" id="531312"/>
    <lineage>
        <taxon>Bacteria</taxon>
        <taxon>Pseudomonadati</taxon>
        <taxon>Pseudomonadota</taxon>
        <taxon>Gammaproteobacteria</taxon>
        <taxon>Alteromonadales</taxon>
        <taxon>Idiomarinaceae</taxon>
        <taxon>Aliidiomarina</taxon>
    </lineage>
</organism>
<dbReference type="RefSeq" id="WP_111570539.1">
    <property type="nucleotide sequence ID" value="NZ_PIPK01000020.1"/>
</dbReference>
<dbReference type="AlphaFoldDB" id="A0A327WV46"/>
<sequence length="184" mass="20349">MAIKLIKPVEVYRNKFAVLYDDEVEFPNGSHGRYVRFCWAAPYGVALRVVNSDDALLLIRTFRHDSRCWTWQVPKGFGVDGLTPLACAQKELREETGLEASGWCHAHTYYEGSIDVHAFDARVEGAAMALDFDNNEAGEVINAARFVSRAECAAIVAAARPELDGDPVLDLISVISLQQFASGR</sequence>
<dbReference type="Proteomes" id="UP000249203">
    <property type="component" value="Unassembled WGS sequence"/>
</dbReference>
<dbReference type="OrthoDB" id="9806150at2"/>
<evidence type="ECO:0000313" key="5">
    <source>
        <dbReference type="Proteomes" id="UP000287865"/>
    </source>
</evidence>
<dbReference type="Pfam" id="PF00293">
    <property type="entry name" value="NUDIX"/>
    <property type="match status" value="1"/>
</dbReference>
<reference evidence="3 5" key="1">
    <citation type="journal article" date="2018" name="Front. Microbiol.">
        <title>Genome-Based Analysis Reveals the Taxonomy and Diversity of the Family Idiomarinaceae.</title>
        <authorList>
            <person name="Liu Y."/>
            <person name="Lai Q."/>
            <person name="Shao Z."/>
        </authorList>
    </citation>
    <scope>NUCLEOTIDE SEQUENCE [LARGE SCALE GENOMIC DNA]</scope>
    <source>
        <strain evidence="3 5">CF12-14</strain>
    </source>
</reference>
<dbReference type="EMBL" id="QLMD01000021">
    <property type="protein sequence ID" value="RAJ92970.1"/>
    <property type="molecule type" value="Genomic_DNA"/>
</dbReference>
<reference evidence="2 4" key="2">
    <citation type="submission" date="2018-06" db="EMBL/GenBank/DDBJ databases">
        <title>Genomic Encyclopedia of Type Strains, Phase III (KMG-III): the genomes of soil and plant-associated and newly described type strains.</title>
        <authorList>
            <person name="Whitman W."/>
        </authorList>
    </citation>
    <scope>NUCLEOTIDE SEQUENCE [LARGE SCALE GENOMIC DNA]</scope>
    <source>
        <strain evidence="2 4">CGMCC 1.15366</strain>
    </source>
</reference>
<dbReference type="Proteomes" id="UP000287865">
    <property type="component" value="Unassembled WGS sequence"/>
</dbReference>
<evidence type="ECO:0000313" key="4">
    <source>
        <dbReference type="Proteomes" id="UP000249203"/>
    </source>
</evidence>
<protein>
    <submittedName>
        <fullName evidence="2">NUDIX domain-containing protein</fullName>
    </submittedName>
</protein>
<name>A0A327WV46_9GAMM</name>
<dbReference type="SUPFAM" id="SSF55811">
    <property type="entry name" value="Nudix"/>
    <property type="match status" value="1"/>
</dbReference>
<dbReference type="EMBL" id="PIPK01000020">
    <property type="protein sequence ID" value="RUO18460.1"/>
    <property type="molecule type" value="Genomic_DNA"/>
</dbReference>